<organism evidence="2 3">
    <name type="scientific">Adineta steineri</name>
    <dbReference type="NCBI Taxonomy" id="433720"/>
    <lineage>
        <taxon>Eukaryota</taxon>
        <taxon>Metazoa</taxon>
        <taxon>Spiralia</taxon>
        <taxon>Gnathifera</taxon>
        <taxon>Rotifera</taxon>
        <taxon>Eurotatoria</taxon>
        <taxon>Bdelloidea</taxon>
        <taxon>Adinetida</taxon>
        <taxon>Adinetidae</taxon>
        <taxon>Adineta</taxon>
    </lineage>
</organism>
<dbReference type="EMBL" id="CAJOAY010008707">
    <property type="protein sequence ID" value="CAF4191472.1"/>
    <property type="molecule type" value="Genomic_DNA"/>
</dbReference>
<proteinExistence type="predicted"/>
<feature type="non-terminal residue" evidence="2">
    <location>
        <position position="1"/>
    </location>
</feature>
<keyword evidence="1" id="KW-1133">Transmembrane helix</keyword>
<keyword evidence="1" id="KW-0472">Membrane</keyword>
<keyword evidence="1" id="KW-0812">Transmembrane</keyword>
<name>A0A820BET4_9BILA</name>
<evidence type="ECO:0000256" key="1">
    <source>
        <dbReference type="SAM" id="Phobius"/>
    </source>
</evidence>
<feature type="transmembrane region" description="Helical" evidence="1">
    <location>
        <begin position="6"/>
        <end position="28"/>
    </location>
</feature>
<dbReference type="Proteomes" id="UP000663881">
    <property type="component" value="Unassembled WGS sequence"/>
</dbReference>
<evidence type="ECO:0000313" key="3">
    <source>
        <dbReference type="Proteomes" id="UP000663881"/>
    </source>
</evidence>
<sequence length="137" mass="15520">YIDLPHLSIFIVVTIHGLSISSISSTIIGSIKQFLSLSPIELTFILSSNATGGIAFGLIPGCFLYDYGLIHLSIILFILSILCSIFYFLASIIQYNNSKRENKNKNQTNIHQDTILQTFIQYYQQDNYFSTKKNIDQ</sequence>
<comment type="caution">
    <text evidence="2">The sequence shown here is derived from an EMBL/GenBank/DDBJ whole genome shotgun (WGS) entry which is preliminary data.</text>
</comment>
<accession>A0A820BET4</accession>
<evidence type="ECO:0000313" key="2">
    <source>
        <dbReference type="EMBL" id="CAF4191472.1"/>
    </source>
</evidence>
<feature type="transmembrane region" description="Helical" evidence="1">
    <location>
        <begin position="67"/>
        <end position="90"/>
    </location>
</feature>
<protein>
    <submittedName>
        <fullName evidence="2">Uncharacterized protein</fullName>
    </submittedName>
</protein>
<reference evidence="2" key="1">
    <citation type="submission" date="2021-02" db="EMBL/GenBank/DDBJ databases">
        <authorList>
            <person name="Nowell W R."/>
        </authorList>
    </citation>
    <scope>NUCLEOTIDE SEQUENCE</scope>
</reference>
<gene>
    <name evidence="2" type="ORF">OKA104_LOCUS40458</name>
</gene>
<dbReference type="AlphaFoldDB" id="A0A820BET4"/>